<dbReference type="PANTHER" id="PTHR12428">
    <property type="entry name" value="OXA1"/>
    <property type="match status" value="1"/>
</dbReference>
<dbReference type="Proteomes" id="UP000694866">
    <property type="component" value="Unplaced"/>
</dbReference>
<evidence type="ECO:0000256" key="1">
    <source>
        <dbReference type="ARBA" id="ARBA00004141"/>
    </source>
</evidence>
<dbReference type="RefSeq" id="XP_011309767.1">
    <property type="nucleotide sequence ID" value="XM_011311465.1"/>
</dbReference>
<feature type="transmembrane region" description="Helical" evidence="6">
    <location>
        <begin position="335"/>
        <end position="352"/>
    </location>
</feature>
<evidence type="ECO:0000256" key="6">
    <source>
        <dbReference type="SAM" id="Phobius"/>
    </source>
</evidence>
<keyword evidence="4 6" id="KW-0472">Membrane</keyword>
<protein>
    <submittedName>
        <fullName evidence="9 10">Mitochondrial inner membrane protein COX18</fullName>
    </submittedName>
</protein>
<reference evidence="9 10" key="1">
    <citation type="submission" date="2025-04" db="UniProtKB">
        <authorList>
            <consortium name="RefSeq"/>
        </authorList>
    </citation>
    <scope>IDENTIFICATION</scope>
    <source>
        <strain evidence="9 10">USDA-PBARC FA_bdor</strain>
        <tissue evidence="9 10">Whole organism</tissue>
    </source>
</reference>
<dbReference type="GO" id="GO:0032979">
    <property type="term" value="P:protein insertion into mitochondrial inner membrane from matrix"/>
    <property type="evidence" value="ECO:0007669"/>
    <property type="project" value="TreeGrafter"/>
</dbReference>
<evidence type="ECO:0000256" key="5">
    <source>
        <dbReference type="RuleBase" id="RU003945"/>
    </source>
</evidence>
<evidence type="ECO:0000313" key="10">
    <source>
        <dbReference type="RefSeq" id="XP_011309767.1"/>
    </source>
</evidence>
<feature type="transmembrane region" description="Helical" evidence="6">
    <location>
        <begin position="278"/>
        <end position="298"/>
    </location>
</feature>
<dbReference type="PANTHER" id="PTHR12428:SF65">
    <property type="entry name" value="CYTOCHROME C OXIDASE ASSEMBLY PROTEIN COX18, MITOCHONDRIAL"/>
    <property type="match status" value="1"/>
</dbReference>
<feature type="domain" description="Membrane insertase YidC/Oxa/ALB C-terminal" evidence="7">
    <location>
        <begin position="134"/>
        <end position="351"/>
    </location>
</feature>
<evidence type="ECO:0000259" key="7">
    <source>
        <dbReference type="Pfam" id="PF02096"/>
    </source>
</evidence>
<feature type="transmembrane region" description="Helical" evidence="6">
    <location>
        <begin position="310"/>
        <end position="329"/>
    </location>
</feature>
<dbReference type="GO" id="GO:0032977">
    <property type="term" value="F:membrane insertase activity"/>
    <property type="evidence" value="ECO:0007669"/>
    <property type="project" value="InterPro"/>
</dbReference>
<dbReference type="InterPro" id="IPR028055">
    <property type="entry name" value="YidC/Oxa/ALB_C"/>
</dbReference>
<dbReference type="RefSeq" id="XP_011309765.1">
    <property type="nucleotide sequence ID" value="XM_011311463.1"/>
</dbReference>
<keyword evidence="2 5" id="KW-0812">Transmembrane</keyword>
<dbReference type="GeneID" id="105270492"/>
<gene>
    <name evidence="9 10" type="primary">LOC105270492</name>
</gene>
<comment type="similarity">
    <text evidence="5">Belongs to the OXA1/ALB3/YidC family.</text>
</comment>
<comment type="subcellular location">
    <subcellularLocation>
        <location evidence="1 5">Membrane</location>
        <topology evidence="1 5">Multi-pass membrane protein</topology>
    </subcellularLocation>
</comment>
<evidence type="ECO:0000256" key="3">
    <source>
        <dbReference type="ARBA" id="ARBA00022989"/>
    </source>
</evidence>
<name>A0A9R1TIF9_9HYME</name>
<keyword evidence="8" id="KW-1185">Reference proteome</keyword>
<organism evidence="8 9">
    <name type="scientific">Fopius arisanus</name>
    <dbReference type="NCBI Taxonomy" id="64838"/>
    <lineage>
        <taxon>Eukaryota</taxon>
        <taxon>Metazoa</taxon>
        <taxon>Ecdysozoa</taxon>
        <taxon>Arthropoda</taxon>
        <taxon>Hexapoda</taxon>
        <taxon>Insecta</taxon>
        <taxon>Pterygota</taxon>
        <taxon>Neoptera</taxon>
        <taxon>Endopterygota</taxon>
        <taxon>Hymenoptera</taxon>
        <taxon>Apocrita</taxon>
        <taxon>Ichneumonoidea</taxon>
        <taxon>Braconidae</taxon>
        <taxon>Opiinae</taxon>
        <taxon>Fopius</taxon>
    </lineage>
</organism>
<accession>A0A9R1THJ9</accession>
<proteinExistence type="inferred from homology"/>
<dbReference type="KEGG" id="fas:105270492"/>
<dbReference type="AlphaFoldDB" id="A0A9R1TIF9"/>
<sequence length="405" mass="47026">MWKIMRTKGELGHHMQFVLNSVEMRQKTLQCFNSNFHSQIHRENLSLFSLQCLQCDKSFNLDRFSGGIGSSGLFRRNRIRLLCQSVRHLSDLPTDLEPLLHRYEGIPKILVDSPPIEFMQNHLITLHSTLGLPWWATIVLVTCTAKTLLTLPSALYQHYILAKLANLKWEMDEIVHDLKREASYRVQELGYTENESRVLYNKAFRDKWNELIVKENCHPMKGFVLIMTQLPLWICLSAAIRNLCYMLPYPTPLAQRTLTELSHEGIVWFSNLAVADPYFILPITMGVCNLINIEFNYMMRVQKPTRIQRITLNVFRGISVILVPIASIVPSGMSLYWAISSVFGLLQNIFIVSPRVRRFFRIEETEHELQRPYKHVLNRVRAQVPLKTIQWAKSSGEMSKKSSPK</sequence>
<evidence type="ECO:0000256" key="2">
    <source>
        <dbReference type="ARBA" id="ARBA00022692"/>
    </source>
</evidence>
<evidence type="ECO:0000256" key="4">
    <source>
        <dbReference type="ARBA" id="ARBA00023136"/>
    </source>
</evidence>
<evidence type="ECO:0000313" key="9">
    <source>
        <dbReference type="RefSeq" id="XP_011309765.1"/>
    </source>
</evidence>
<dbReference type="GO" id="GO:0005743">
    <property type="term" value="C:mitochondrial inner membrane"/>
    <property type="evidence" value="ECO:0007669"/>
    <property type="project" value="TreeGrafter"/>
</dbReference>
<dbReference type="Pfam" id="PF02096">
    <property type="entry name" value="60KD_IMP"/>
    <property type="match status" value="1"/>
</dbReference>
<feature type="transmembrane region" description="Helical" evidence="6">
    <location>
        <begin position="222"/>
        <end position="240"/>
    </location>
</feature>
<keyword evidence="3 6" id="KW-1133">Transmembrane helix</keyword>
<evidence type="ECO:0000313" key="8">
    <source>
        <dbReference type="Proteomes" id="UP000694866"/>
    </source>
</evidence>
<dbReference type="CDD" id="cd20069">
    <property type="entry name" value="5TM_Oxa1-like"/>
    <property type="match status" value="1"/>
</dbReference>
<dbReference type="GO" id="GO:0033617">
    <property type="term" value="P:mitochondrial respiratory chain complex IV assembly"/>
    <property type="evidence" value="ECO:0007669"/>
    <property type="project" value="TreeGrafter"/>
</dbReference>
<accession>A0A9R1TIF9</accession>
<dbReference type="InterPro" id="IPR001708">
    <property type="entry name" value="YidC/ALB3/OXA1/COX18"/>
</dbReference>
<dbReference type="OrthoDB" id="2148490at2759"/>